<keyword evidence="1 3" id="KW-0238">DNA-binding</keyword>
<comment type="caution">
    <text evidence="3">The sequence shown here is derived from an EMBL/GenBank/DDBJ whole genome shotgun (WGS) entry which is preliminary data.</text>
</comment>
<dbReference type="InterPro" id="IPR010992">
    <property type="entry name" value="IHF-like_DNA-bd_dom_sf"/>
</dbReference>
<evidence type="ECO:0000313" key="3">
    <source>
        <dbReference type="EMBL" id="NPE15377.1"/>
    </source>
</evidence>
<organism evidence="3 4">
    <name type="scientific">Xylanibacter rodentium</name>
    <dbReference type="NCBI Taxonomy" id="2736289"/>
    <lineage>
        <taxon>Bacteria</taxon>
        <taxon>Pseudomonadati</taxon>
        <taxon>Bacteroidota</taxon>
        <taxon>Bacteroidia</taxon>
        <taxon>Bacteroidales</taxon>
        <taxon>Prevotellaceae</taxon>
        <taxon>Xylanibacter</taxon>
    </lineage>
</organism>
<dbReference type="Proteomes" id="UP001193734">
    <property type="component" value="Unassembled WGS sequence"/>
</dbReference>
<dbReference type="InterPro" id="IPR041607">
    <property type="entry name" value="HU-HIG"/>
</dbReference>
<dbReference type="Pfam" id="PF18291">
    <property type="entry name" value="HU-HIG"/>
    <property type="match status" value="1"/>
</dbReference>
<dbReference type="InterPro" id="IPR005902">
    <property type="entry name" value="HU_DNA-bd_put"/>
</dbReference>
<name>A0ABX2B143_9BACT</name>
<protein>
    <submittedName>
        <fullName evidence="3">DNA-binding protein</fullName>
    </submittedName>
</protein>
<dbReference type="GO" id="GO:0003677">
    <property type="term" value="F:DNA binding"/>
    <property type="evidence" value="ECO:0007669"/>
    <property type="project" value="UniProtKB-KW"/>
</dbReference>
<dbReference type="RefSeq" id="WP_172173156.1">
    <property type="nucleotide sequence ID" value="NZ_CASGIA010000053.1"/>
</dbReference>
<proteinExistence type="predicted"/>
<reference evidence="3 4" key="1">
    <citation type="submission" date="2020-05" db="EMBL/GenBank/DDBJ databases">
        <title>Distinct polysaccharide utilization as determinants for interspecies competition between intestinal Prevotella spp.</title>
        <authorList>
            <person name="Galvez E.J.C."/>
            <person name="Iljazovic A."/>
            <person name="Strowig T."/>
        </authorList>
    </citation>
    <scope>NUCLEOTIDE SEQUENCE [LARGE SCALE GENOMIC DNA]</scope>
    <source>
        <strain evidence="3 4">PROD</strain>
    </source>
</reference>
<dbReference type="NCBIfam" id="TIGR01201">
    <property type="entry name" value="HU_rel"/>
    <property type="match status" value="1"/>
</dbReference>
<accession>A0ABX2B143</accession>
<evidence type="ECO:0000256" key="1">
    <source>
        <dbReference type="ARBA" id="ARBA00023125"/>
    </source>
</evidence>
<sequence>MITYRLYQNNNTESSQYKKWYARAVTTETATLNSLAERIQRNCTVKKSDVLAVLTELVEVMRDELQSSHKVKLDGFGSFKIALRSTGADSVKEFAVKSNIKGMRVLFQPELKISADGRRIRTFLDGCKVAELPKNDVKSGADTGTTTPDPQP</sequence>
<evidence type="ECO:0000259" key="2">
    <source>
        <dbReference type="Pfam" id="PF18291"/>
    </source>
</evidence>
<gene>
    <name evidence="3" type="ORF">HPS55_13795</name>
</gene>
<keyword evidence="4" id="KW-1185">Reference proteome</keyword>
<feature type="domain" description="HU" evidence="2">
    <location>
        <begin position="2"/>
        <end position="115"/>
    </location>
</feature>
<dbReference type="SUPFAM" id="SSF47729">
    <property type="entry name" value="IHF-like DNA-binding proteins"/>
    <property type="match status" value="1"/>
</dbReference>
<dbReference type="EMBL" id="JABKKE010000044">
    <property type="protein sequence ID" value="NPE15377.1"/>
    <property type="molecule type" value="Genomic_DNA"/>
</dbReference>
<dbReference type="Gene3D" id="4.10.520.10">
    <property type="entry name" value="IHF-like DNA-binding proteins"/>
    <property type="match status" value="1"/>
</dbReference>
<evidence type="ECO:0000313" key="4">
    <source>
        <dbReference type="Proteomes" id="UP001193734"/>
    </source>
</evidence>
<dbReference type="GeneID" id="82158841"/>